<dbReference type="SUPFAM" id="SSF109604">
    <property type="entry name" value="HD-domain/PDEase-like"/>
    <property type="match status" value="1"/>
</dbReference>
<dbReference type="EMBL" id="JAAVJR010000439">
    <property type="protein sequence ID" value="NJW54729.1"/>
    <property type="molecule type" value="Genomic_DNA"/>
</dbReference>
<name>A0ABX1D653_9FLAO</name>
<accession>A0ABX1D653</accession>
<proteinExistence type="predicted"/>
<gene>
    <name evidence="1" type="ORF">HC175_17600</name>
</gene>
<protein>
    <submittedName>
        <fullName evidence="1">Bifunctional (P)ppGpp synthetase/guanosine-3',5'-bis(Diphosphate) 3'-pyrophosphohydrolase</fullName>
    </submittedName>
</protein>
<dbReference type="InterPro" id="IPR052194">
    <property type="entry name" value="MESH1"/>
</dbReference>
<organism evidence="1 2">
    <name type="scientific">Salinimicrobium oceani</name>
    <dbReference type="NCBI Taxonomy" id="2722702"/>
    <lineage>
        <taxon>Bacteria</taxon>
        <taxon>Pseudomonadati</taxon>
        <taxon>Bacteroidota</taxon>
        <taxon>Flavobacteriia</taxon>
        <taxon>Flavobacteriales</taxon>
        <taxon>Flavobacteriaceae</taxon>
        <taxon>Salinimicrobium</taxon>
    </lineage>
</organism>
<comment type="caution">
    <text evidence="1">The sequence shown here is derived from an EMBL/GenBank/DDBJ whole genome shotgun (WGS) entry which is preliminary data.</text>
</comment>
<dbReference type="Gene3D" id="1.10.3210.10">
    <property type="entry name" value="Hypothetical protein af1432"/>
    <property type="match status" value="1"/>
</dbReference>
<dbReference type="Proteomes" id="UP000703674">
    <property type="component" value="Unassembled WGS sequence"/>
</dbReference>
<sequence>MEEEALRFATEAHGEQQRKFTNELYIEHPKRVAEIVKTVPHTPEMICAAYLHDVVEDTPVEIEEIKEKFGAKVAQLVGELTDEFMKVNYPHLNRKARKQNEVER</sequence>
<evidence type="ECO:0000313" key="1">
    <source>
        <dbReference type="EMBL" id="NJW54729.1"/>
    </source>
</evidence>
<dbReference type="PANTHER" id="PTHR46246:SF1">
    <property type="entry name" value="GUANOSINE-3',5'-BIS(DIPHOSPHATE) 3'-PYROPHOSPHOHYDROLASE MESH1"/>
    <property type="match status" value="1"/>
</dbReference>
<feature type="non-terminal residue" evidence="1">
    <location>
        <position position="104"/>
    </location>
</feature>
<dbReference type="PANTHER" id="PTHR46246">
    <property type="entry name" value="GUANOSINE-3',5'-BIS(DIPHOSPHATE) 3'-PYROPHOSPHOHYDROLASE MESH1"/>
    <property type="match status" value="1"/>
</dbReference>
<dbReference type="RefSeq" id="WP_168139588.1">
    <property type="nucleotide sequence ID" value="NZ_JAAVJR010000439.1"/>
</dbReference>
<dbReference type="Pfam" id="PF13328">
    <property type="entry name" value="HD_4"/>
    <property type="match status" value="1"/>
</dbReference>
<evidence type="ECO:0000313" key="2">
    <source>
        <dbReference type="Proteomes" id="UP000703674"/>
    </source>
</evidence>
<reference evidence="1 2" key="1">
    <citation type="submission" date="2020-03" db="EMBL/GenBank/DDBJ databases">
        <title>Salinimicrobium sp. nov, isolated from SCS.</title>
        <authorList>
            <person name="Cao W.R."/>
        </authorList>
    </citation>
    <scope>NUCLEOTIDE SEQUENCE [LARGE SCALE GENOMIC DNA]</scope>
    <source>
        <strain evidence="2">J15B91</strain>
    </source>
</reference>
<keyword evidence="2" id="KW-1185">Reference proteome</keyword>